<evidence type="ECO:0000313" key="3">
    <source>
        <dbReference type="Proteomes" id="UP000270296"/>
    </source>
</evidence>
<name>A0A183IAW2_9BILA</name>
<gene>
    <name evidence="2" type="ORF">SBAD_LOCUS756</name>
</gene>
<keyword evidence="1" id="KW-0472">Membrane</keyword>
<sequence>MWKALSLNTSLSPLERAQLAVWDYPVNDKYTNIWRYMLESGLPDTYEEAVKRVLKSKSSTEGFALIDASEGKKRSSIWAYRVTRFSAMSDDHCAEFCWYSIAHRLCPDITDNENMFPAFLIIQLKSTREILQLLNQRELETLKENWWNKNPNKKNCLKPDSESDGISIINIGGVFIVILIGIGLSMTTLIFEYFYNRQWQIKCFPSKQDQNTKVSNMYPTGNGCNVVKY</sequence>
<keyword evidence="3" id="KW-1185">Reference proteome</keyword>
<dbReference type="EMBL" id="UZAM01006618">
    <property type="protein sequence ID" value="VDO92009.1"/>
    <property type="molecule type" value="Genomic_DNA"/>
</dbReference>
<evidence type="ECO:0000313" key="2">
    <source>
        <dbReference type="EMBL" id="VDO92009.1"/>
    </source>
</evidence>
<protein>
    <submittedName>
        <fullName evidence="4">Ionotropic glutamate receptor C-terminal domain-containing protein</fullName>
    </submittedName>
</protein>
<dbReference type="Gene3D" id="3.40.190.10">
    <property type="entry name" value="Periplasmic binding protein-like II"/>
    <property type="match status" value="1"/>
</dbReference>
<reference evidence="4" key="1">
    <citation type="submission" date="2016-06" db="UniProtKB">
        <authorList>
            <consortium name="WormBaseParasite"/>
        </authorList>
    </citation>
    <scope>IDENTIFICATION</scope>
</reference>
<evidence type="ECO:0000313" key="4">
    <source>
        <dbReference type="WBParaSite" id="SBAD_0000077901-mRNA-1"/>
    </source>
</evidence>
<dbReference type="WBParaSite" id="SBAD_0000077901-mRNA-1">
    <property type="protein sequence ID" value="SBAD_0000077901-mRNA-1"/>
    <property type="gene ID" value="SBAD_0000077901"/>
</dbReference>
<evidence type="ECO:0000256" key="1">
    <source>
        <dbReference type="SAM" id="Phobius"/>
    </source>
</evidence>
<dbReference type="Proteomes" id="UP000270296">
    <property type="component" value="Unassembled WGS sequence"/>
</dbReference>
<feature type="transmembrane region" description="Helical" evidence="1">
    <location>
        <begin position="168"/>
        <end position="195"/>
    </location>
</feature>
<dbReference type="AlphaFoldDB" id="A0A183IAW2"/>
<proteinExistence type="predicted"/>
<accession>A0A183IAW2</accession>
<keyword evidence="1" id="KW-0812">Transmembrane</keyword>
<keyword evidence="1" id="KW-1133">Transmembrane helix</keyword>
<reference evidence="2 3" key="2">
    <citation type="submission" date="2018-11" db="EMBL/GenBank/DDBJ databases">
        <authorList>
            <consortium name="Pathogen Informatics"/>
        </authorList>
    </citation>
    <scope>NUCLEOTIDE SEQUENCE [LARGE SCALE GENOMIC DNA]</scope>
</reference>
<dbReference type="OrthoDB" id="5984008at2759"/>
<organism evidence="4">
    <name type="scientific">Soboliphyme baturini</name>
    <dbReference type="NCBI Taxonomy" id="241478"/>
    <lineage>
        <taxon>Eukaryota</taxon>
        <taxon>Metazoa</taxon>
        <taxon>Ecdysozoa</taxon>
        <taxon>Nematoda</taxon>
        <taxon>Enoplea</taxon>
        <taxon>Dorylaimia</taxon>
        <taxon>Dioctophymatida</taxon>
        <taxon>Dioctophymatoidea</taxon>
        <taxon>Soboliphymatidae</taxon>
        <taxon>Soboliphyme</taxon>
    </lineage>
</organism>